<comment type="caution">
    <text evidence="3">The sequence shown here is derived from an EMBL/GenBank/DDBJ whole genome shotgun (WGS) entry which is preliminary data.</text>
</comment>
<dbReference type="RefSeq" id="WP_181741035.1">
    <property type="nucleotide sequence ID" value="NZ_JACEOL010000036.1"/>
</dbReference>
<dbReference type="GO" id="GO:0004222">
    <property type="term" value="F:metalloendopeptidase activity"/>
    <property type="evidence" value="ECO:0007669"/>
    <property type="project" value="TreeGrafter"/>
</dbReference>
<accession>A0A7W1XTZ8</accession>
<organism evidence="3 4">
    <name type="scientific">Thermoactinomyces mirandus</name>
    <dbReference type="NCBI Taxonomy" id="2756294"/>
    <lineage>
        <taxon>Bacteria</taxon>
        <taxon>Bacillati</taxon>
        <taxon>Bacillota</taxon>
        <taxon>Bacilli</taxon>
        <taxon>Bacillales</taxon>
        <taxon>Thermoactinomycetaceae</taxon>
        <taxon>Thermoactinomyces</taxon>
    </lineage>
</organism>
<dbReference type="SUPFAM" id="SSF51261">
    <property type="entry name" value="Duplicated hybrid motif"/>
    <property type="match status" value="1"/>
</dbReference>
<dbReference type="PANTHER" id="PTHR21666">
    <property type="entry name" value="PEPTIDASE-RELATED"/>
    <property type="match status" value="1"/>
</dbReference>
<protein>
    <submittedName>
        <fullName evidence="3">M23 family metallopeptidase</fullName>
    </submittedName>
</protein>
<keyword evidence="1" id="KW-1133">Transmembrane helix</keyword>
<proteinExistence type="predicted"/>
<feature type="transmembrane region" description="Helical" evidence="1">
    <location>
        <begin position="30"/>
        <end position="50"/>
    </location>
</feature>
<sequence>MKPEEPNKQISSFEKAKRRLKLKKLMAKKWFFPAVYLTVAALILSVAWWYQEHQVEKTSKTARNWVEQKLPEEDIPTNPTDDDLVLPVAKNSDAIKTIGFYKEENSQASRESSLVEYANTYTPHAGVDFARRDGKTFDVVAALEGEVIRVEENPVVGWQVVIQHESGIQTVYQSLDDVQVKKGQMVKKGQVIAKAGRNRFEKEAGVHLHFEIRDRNQKAMNPDIYLSTAK</sequence>
<evidence type="ECO:0000256" key="1">
    <source>
        <dbReference type="SAM" id="Phobius"/>
    </source>
</evidence>
<dbReference type="InterPro" id="IPR016047">
    <property type="entry name" value="M23ase_b-sheet_dom"/>
</dbReference>
<dbReference type="CDD" id="cd12797">
    <property type="entry name" value="M23_peptidase"/>
    <property type="match status" value="1"/>
</dbReference>
<evidence type="ECO:0000259" key="2">
    <source>
        <dbReference type="Pfam" id="PF01551"/>
    </source>
</evidence>
<keyword evidence="4" id="KW-1185">Reference proteome</keyword>
<keyword evidence="1" id="KW-0472">Membrane</keyword>
<dbReference type="AlphaFoldDB" id="A0A7W1XTZ8"/>
<feature type="domain" description="M23ase beta-sheet core" evidence="2">
    <location>
        <begin position="123"/>
        <end position="222"/>
    </location>
</feature>
<dbReference type="InterPro" id="IPR011055">
    <property type="entry name" value="Dup_hybrid_motif"/>
</dbReference>
<name>A0A7W1XTZ8_9BACL</name>
<keyword evidence="1" id="KW-0812">Transmembrane</keyword>
<gene>
    <name evidence="3" type="ORF">H2C83_11770</name>
</gene>
<dbReference type="PANTHER" id="PTHR21666:SF291">
    <property type="entry name" value="STAGE II SPORULATION PROTEIN Q"/>
    <property type="match status" value="1"/>
</dbReference>
<evidence type="ECO:0000313" key="4">
    <source>
        <dbReference type="Proteomes" id="UP000538292"/>
    </source>
</evidence>
<dbReference type="Gene3D" id="2.70.70.10">
    <property type="entry name" value="Glucose Permease (Domain IIA)"/>
    <property type="match status" value="1"/>
</dbReference>
<evidence type="ECO:0000313" key="3">
    <source>
        <dbReference type="EMBL" id="MBA4602980.1"/>
    </source>
</evidence>
<dbReference type="Proteomes" id="UP000538292">
    <property type="component" value="Unassembled WGS sequence"/>
</dbReference>
<dbReference type="EMBL" id="JACEOL010000036">
    <property type="protein sequence ID" value="MBA4602980.1"/>
    <property type="molecule type" value="Genomic_DNA"/>
</dbReference>
<reference evidence="3 4" key="1">
    <citation type="submission" date="2020-07" db="EMBL/GenBank/DDBJ databases">
        <title>Thermoactinomyces phylogeny.</title>
        <authorList>
            <person name="Dunlap C."/>
        </authorList>
    </citation>
    <scope>NUCLEOTIDE SEQUENCE [LARGE SCALE GENOMIC DNA]</scope>
    <source>
        <strain evidence="3 4">AMNI-1</strain>
    </source>
</reference>
<dbReference type="InterPro" id="IPR050570">
    <property type="entry name" value="Cell_wall_metabolism_enzyme"/>
</dbReference>
<dbReference type="Pfam" id="PF01551">
    <property type="entry name" value="Peptidase_M23"/>
    <property type="match status" value="1"/>
</dbReference>